<proteinExistence type="predicted"/>
<keyword evidence="4" id="KW-0472">Membrane</keyword>
<evidence type="ECO:0000256" key="1">
    <source>
        <dbReference type="ARBA" id="ARBA00004255"/>
    </source>
</evidence>
<dbReference type="InterPro" id="IPR038261">
    <property type="entry name" value="GPP34-like_sf"/>
</dbReference>
<evidence type="ECO:0000256" key="2">
    <source>
        <dbReference type="ARBA" id="ARBA00023034"/>
    </source>
</evidence>
<comment type="caution">
    <text evidence="6">The sequence shown here is derived from an EMBL/GenBank/DDBJ whole genome shotgun (WGS) entry which is preliminary data.</text>
</comment>
<evidence type="ECO:0000256" key="5">
    <source>
        <dbReference type="SAM" id="MobiDB-lite"/>
    </source>
</evidence>
<evidence type="ECO:0000256" key="4">
    <source>
        <dbReference type="ARBA" id="ARBA00023136"/>
    </source>
</evidence>
<feature type="compositionally biased region" description="Pro residues" evidence="5">
    <location>
        <begin position="168"/>
        <end position="179"/>
    </location>
</feature>
<sequence>MDAETRKAENLSIPQAFLLLATNDTDGKREVPVFALRTTLAGAILAELDLIGAIGLQGKHVRATGTAPQTDFQRELELIRGKSRPHTPKQWVSMLEGRSEVQRVYEGMASQGIVEHVGEKHLGRFRAVRYPEKNHAPEAALLQRIEAVLSGGRSEPSAPATPESVPSEPAPSEPVPSEPGMPETGPSETVLPESVTSEAGTSEPVPSETGTSEPVGPDPRITALIALLQVAGLLGKLFPAADRRRVMELTSGHWPARAVEDELRLVMLAEAESPTL</sequence>
<organism evidence="6 7">
    <name type="scientific">Arthrobacter ginsengisoli</name>
    <dbReference type="NCBI Taxonomy" id="1356565"/>
    <lineage>
        <taxon>Bacteria</taxon>
        <taxon>Bacillati</taxon>
        <taxon>Actinomycetota</taxon>
        <taxon>Actinomycetes</taxon>
        <taxon>Micrococcales</taxon>
        <taxon>Micrococcaceae</taxon>
        <taxon>Arthrobacter</taxon>
    </lineage>
</organism>
<dbReference type="InterPro" id="IPR008628">
    <property type="entry name" value="GPP34-like"/>
</dbReference>
<feature type="compositionally biased region" description="Low complexity" evidence="5">
    <location>
        <begin position="154"/>
        <end position="167"/>
    </location>
</feature>
<gene>
    <name evidence="6" type="ORF">J2X01_001736</name>
</gene>
<reference evidence="6 7" key="1">
    <citation type="submission" date="2023-07" db="EMBL/GenBank/DDBJ databases">
        <title>Sorghum-associated microbial communities from plants grown in Nebraska, USA.</title>
        <authorList>
            <person name="Schachtman D."/>
        </authorList>
    </citation>
    <scope>NUCLEOTIDE SEQUENCE [LARGE SCALE GENOMIC DNA]</scope>
    <source>
        <strain evidence="6 7">BE167</strain>
    </source>
</reference>
<evidence type="ECO:0000256" key="3">
    <source>
        <dbReference type="ARBA" id="ARBA00023121"/>
    </source>
</evidence>
<accession>A0ABU1UB68</accession>
<dbReference type="Proteomes" id="UP001252243">
    <property type="component" value="Unassembled WGS sequence"/>
</dbReference>
<protein>
    <recommendedName>
        <fullName evidence="8">GPP34 family phosphoprotein</fullName>
    </recommendedName>
</protein>
<evidence type="ECO:0008006" key="8">
    <source>
        <dbReference type="Google" id="ProtNLM"/>
    </source>
</evidence>
<evidence type="ECO:0000313" key="6">
    <source>
        <dbReference type="EMBL" id="MDR7082447.1"/>
    </source>
</evidence>
<keyword evidence="3" id="KW-0446">Lipid-binding</keyword>
<dbReference type="Pfam" id="PF05719">
    <property type="entry name" value="GPP34"/>
    <property type="match status" value="1"/>
</dbReference>
<evidence type="ECO:0000313" key="7">
    <source>
        <dbReference type="Proteomes" id="UP001252243"/>
    </source>
</evidence>
<dbReference type="EMBL" id="JAVDVQ010000006">
    <property type="protein sequence ID" value="MDR7082447.1"/>
    <property type="molecule type" value="Genomic_DNA"/>
</dbReference>
<feature type="region of interest" description="Disordered" evidence="5">
    <location>
        <begin position="151"/>
        <end position="218"/>
    </location>
</feature>
<keyword evidence="2" id="KW-0333">Golgi apparatus</keyword>
<keyword evidence="7" id="KW-1185">Reference proteome</keyword>
<dbReference type="Gene3D" id="1.10.3630.10">
    <property type="entry name" value="yeast vps74-n-term truncation variant domain like"/>
    <property type="match status" value="1"/>
</dbReference>
<name>A0ABU1UB68_9MICC</name>
<comment type="subcellular location">
    <subcellularLocation>
        <location evidence="1">Golgi apparatus membrane</location>
        <topology evidence="1">Peripheral membrane protein</topology>
        <orientation evidence="1">Cytoplasmic side</orientation>
    </subcellularLocation>
</comment>
<dbReference type="RefSeq" id="WP_310055672.1">
    <property type="nucleotide sequence ID" value="NZ_JAVDVQ010000006.1"/>
</dbReference>